<dbReference type="GO" id="GO:0032259">
    <property type="term" value="P:methylation"/>
    <property type="evidence" value="ECO:0007669"/>
    <property type="project" value="UniProtKB-KW"/>
</dbReference>
<feature type="domain" description="Type II methyltransferase M.TaqI-like" evidence="8">
    <location>
        <begin position="143"/>
        <end position="248"/>
    </location>
</feature>
<dbReference type="InterPro" id="IPR029063">
    <property type="entry name" value="SAM-dependent_MTases_sf"/>
</dbReference>
<keyword evidence="2 10" id="KW-0489">Methyltransferase</keyword>
<dbReference type="PROSITE" id="PS00092">
    <property type="entry name" value="N6_MTASE"/>
    <property type="match status" value="1"/>
</dbReference>
<dbReference type="Gene3D" id="3.40.50.150">
    <property type="entry name" value="Vaccinia Virus protein VP39"/>
    <property type="match status" value="1"/>
</dbReference>
<dbReference type="PANTHER" id="PTHR33841:SF6">
    <property type="entry name" value="TYPE II METHYLTRANSFERASE M.HINDII"/>
    <property type="match status" value="1"/>
</dbReference>
<dbReference type="GO" id="GO:0003677">
    <property type="term" value="F:DNA binding"/>
    <property type="evidence" value="ECO:0007669"/>
    <property type="project" value="UniProtKB-KW"/>
</dbReference>
<evidence type="ECO:0000256" key="5">
    <source>
        <dbReference type="ARBA" id="ARBA00022747"/>
    </source>
</evidence>
<dbReference type="InterPro" id="IPR011639">
    <property type="entry name" value="MethylTrfase_TaqI-like_dom"/>
</dbReference>
<evidence type="ECO:0000313" key="10">
    <source>
        <dbReference type="EMBL" id="KZC24585.1"/>
    </source>
</evidence>
<dbReference type="STRING" id="416169.RHOFW104T7_07650"/>
<dbReference type="Pfam" id="PF12950">
    <property type="entry name" value="TaqI_C"/>
    <property type="match status" value="1"/>
</dbReference>
<keyword evidence="6" id="KW-0238">DNA-binding</keyword>
<evidence type="ECO:0000256" key="7">
    <source>
        <dbReference type="ARBA" id="ARBA00047942"/>
    </source>
</evidence>
<evidence type="ECO:0000256" key="3">
    <source>
        <dbReference type="ARBA" id="ARBA00022679"/>
    </source>
</evidence>
<dbReference type="InterPro" id="IPR050953">
    <property type="entry name" value="N4_N6_ade-DNA_methylase"/>
</dbReference>
<evidence type="ECO:0000259" key="8">
    <source>
        <dbReference type="Pfam" id="PF07669"/>
    </source>
</evidence>
<evidence type="ECO:0000256" key="6">
    <source>
        <dbReference type="ARBA" id="ARBA00023125"/>
    </source>
</evidence>
<evidence type="ECO:0000256" key="2">
    <source>
        <dbReference type="ARBA" id="ARBA00022603"/>
    </source>
</evidence>
<comment type="caution">
    <text evidence="10">The sequence shown here is derived from an EMBL/GenBank/DDBJ whole genome shotgun (WGS) entry which is preliminary data.</text>
</comment>
<dbReference type="AlphaFoldDB" id="A0A154QK75"/>
<dbReference type="PRINTS" id="PR00507">
    <property type="entry name" value="N12N6MTFRASE"/>
</dbReference>
<dbReference type="EC" id="2.1.1.72" evidence="1"/>
<reference evidence="10 11" key="1">
    <citation type="journal article" date="2016" name="MBio">
        <title>Lateral Gene Transfer in a Heavy Metal-Contaminated-Groundwater Microbial Community.</title>
        <authorList>
            <person name="Hemme C.L."/>
            <person name="Green S.J."/>
            <person name="Rishishwar L."/>
            <person name="Prakash O."/>
            <person name="Pettenato A."/>
            <person name="Chakraborty R."/>
            <person name="Deutschbauer A.M."/>
            <person name="Van Nostrand J.D."/>
            <person name="Wu L."/>
            <person name="He Z."/>
            <person name="Jordan I.K."/>
            <person name="Hazen T.C."/>
            <person name="Arkin A.P."/>
            <person name="Kostka J.E."/>
            <person name="Zhou J."/>
        </authorList>
    </citation>
    <scope>NUCLEOTIDE SEQUENCE [LARGE SCALE GENOMIC DNA]</scope>
    <source>
        <strain evidence="10 11">FW104-T7</strain>
    </source>
</reference>
<accession>A0A154QK75</accession>
<proteinExistence type="predicted"/>
<dbReference type="RefSeq" id="WP_008434838.1">
    <property type="nucleotide sequence ID" value="NZ_LVJS01000023.1"/>
</dbReference>
<keyword evidence="5" id="KW-0680">Restriction system</keyword>
<sequence length="585" mass="66214">MNLSLDLFDHSERAPEIEAAISRMALHDEAERGAIFTRPEVVDAILDLSGYRADRSLHRMRLLEPSFGAGDFLLRAAQRLWSSFVRDGGGPATAVDGLRKAITAVELHPETFDLTARRLHEQLTQQGICPADADTLCQAWLIRDDFLLTRLEGRFDFAIGNPPYVRQERIPATLLNEYRRRFRTLYDRADLYVPFFERALDLLGDEGVLGYICANRWLKNRYGGPLREKVTNGFWLKYFIDMEGADAFHSEVIAYPAITIFQRVAQELAVREPTRAIRFGVLAAQSLPVLVDSLLDPSHDSDAIAKFKLDAIGSAPLLLDDIPRLVLLRRLESTFPTLEQANCKVGIGVATGCDRVFIGAMDDLPVEPARKLPLVMARDLVDGGIHWGGKGVLNPFEESGQLVPLDAFPRFKRYLLEHRDAVANRHVAQRNPDGWYRTIDRIQAGLLETPKLLVPDIKGEGVFVIDEGQYYPHHNLYFITSDEWNLRALQTVLRSSLTLMVVATYCTRMAGGFLRFQAQYLRRIRLPHWRNVDESLRERLIAAATTKTQDEVDSQVFELYGLTEVESRQVRQIADATRVGKGMLQ</sequence>
<dbReference type="EMBL" id="LVJS01000023">
    <property type="protein sequence ID" value="KZC24585.1"/>
    <property type="molecule type" value="Genomic_DNA"/>
</dbReference>
<keyword evidence="3" id="KW-0808">Transferase</keyword>
<dbReference type="SUPFAM" id="SSF53335">
    <property type="entry name" value="S-adenosyl-L-methionine-dependent methyltransferases"/>
    <property type="match status" value="1"/>
</dbReference>
<dbReference type="Pfam" id="PF07669">
    <property type="entry name" value="Eco57I"/>
    <property type="match status" value="1"/>
</dbReference>
<evidence type="ECO:0000313" key="11">
    <source>
        <dbReference type="Proteomes" id="UP000076131"/>
    </source>
</evidence>
<dbReference type="PANTHER" id="PTHR33841">
    <property type="entry name" value="DNA METHYLTRANSFERASE YEEA-RELATED"/>
    <property type="match status" value="1"/>
</dbReference>
<gene>
    <name evidence="10" type="ORF">RHOFW104T7_07650</name>
</gene>
<protein>
    <recommendedName>
        <fullName evidence="1">site-specific DNA-methyltransferase (adenine-specific)</fullName>
        <ecNumber evidence="1">2.1.1.72</ecNumber>
    </recommendedName>
</protein>
<dbReference type="eggNOG" id="COG0827">
    <property type="taxonomic scope" value="Bacteria"/>
</dbReference>
<dbReference type="GO" id="GO:0009007">
    <property type="term" value="F:site-specific DNA-methyltransferase (adenine-specific) activity"/>
    <property type="evidence" value="ECO:0007669"/>
    <property type="project" value="UniProtKB-EC"/>
</dbReference>
<feature type="domain" description="TaqI-like C-terminal specificity" evidence="9">
    <location>
        <begin position="426"/>
        <end position="524"/>
    </location>
</feature>
<dbReference type="Proteomes" id="UP000076131">
    <property type="component" value="Unassembled WGS sequence"/>
</dbReference>
<organism evidence="10 11">
    <name type="scientific">Rhodanobacter thiooxydans</name>
    <dbReference type="NCBI Taxonomy" id="416169"/>
    <lineage>
        <taxon>Bacteria</taxon>
        <taxon>Pseudomonadati</taxon>
        <taxon>Pseudomonadota</taxon>
        <taxon>Gammaproteobacteria</taxon>
        <taxon>Lysobacterales</taxon>
        <taxon>Rhodanobacteraceae</taxon>
        <taxon>Rhodanobacter</taxon>
    </lineage>
</organism>
<evidence type="ECO:0000256" key="1">
    <source>
        <dbReference type="ARBA" id="ARBA00011900"/>
    </source>
</evidence>
<comment type="catalytic activity">
    <reaction evidence="7">
        <text>a 2'-deoxyadenosine in DNA + S-adenosyl-L-methionine = an N(6)-methyl-2'-deoxyadenosine in DNA + S-adenosyl-L-homocysteine + H(+)</text>
        <dbReference type="Rhea" id="RHEA:15197"/>
        <dbReference type="Rhea" id="RHEA-COMP:12418"/>
        <dbReference type="Rhea" id="RHEA-COMP:12419"/>
        <dbReference type="ChEBI" id="CHEBI:15378"/>
        <dbReference type="ChEBI" id="CHEBI:57856"/>
        <dbReference type="ChEBI" id="CHEBI:59789"/>
        <dbReference type="ChEBI" id="CHEBI:90615"/>
        <dbReference type="ChEBI" id="CHEBI:90616"/>
        <dbReference type="EC" id="2.1.1.72"/>
    </reaction>
</comment>
<keyword evidence="4" id="KW-0949">S-adenosyl-L-methionine</keyword>
<dbReference type="InterPro" id="IPR025931">
    <property type="entry name" value="TaqI_C"/>
</dbReference>
<evidence type="ECO:0000256" key="4">
    <source>
        <dbReference type="ARBA" id="ARBA00022691"/>
    </source>
</evidence>
<dbReference type="GO" id="GO:0009307">
    <property type="term" value="P:DNA restriction-modification system"/>
    <property type="evidence" value="ECO:0007669"/>
    <property type="project" value="UniProtKB-KW"/>
</dbReference>
<evidence type="ECO:0000259" key="9">
    <source>
        <dbReference type="Pfam" id="PF12950"/>
    </source>
</evidence>
<keyword evidence="11" id="KW-1185">Reference proteome</keyword>
<name>A0A154QK75_9GAMM</name>
<dbReference type="InterPro" id="IPR002052">
    <property type="entry name" value="DNA_methylase_N6_adenine_CS"/>
</dbReference>